<proteinExistence type="predicted"/>
<dbReference type="EMBL" id="KK784927">
    <property type="protein sequence ID" value="KDO61173.1"/>
    <property type="molecule type" value="Genomic_DNA"/>
</dbReference>
<sequence length="82" mass="9143">MLSRTLTTKTLPLIFNGVDLIAVNPCQPPLKALFSTHIVGDKPVLVRDFIHSALYHPKHGYFSQRSRSVGVLDAAIKFNQLQ</sequence>
<accession>A0A067F1I5</accession>
<organism evidence="1 2">
    <name type="scientific">Citrus sinensis</name>
    <name type="common">Sweet orange</name>
    <name type="synonym">Citrus aurantium var. sinensis</name>
    <dbReference type="NCBI Taxonomy" id="2711"/>
    <lineage>
        <taxon>Eukaryota</taxon>
        <taxon>Viridiplantae</taxon>
        <taxon>Streptophyta</taxon>
        <taxon>Embryophyta</taxon>
        <taxon>Tracheophyta</taxon>
        <taxon>Spermatophyta</taxon>
        <taxon>Magnoliopsida</taxon>
        <taxon>eudicotyledons</taxon>
        <taxon>Gunneridae</taxon>
        <taxon>Pentapetalae</taxon>
        <taxon>rosids</taxon>
        <taxon>malvids</taxon>
        <taxon>Sapindales</taxon>
        <taxon>Rutaceae</taxon>
        <taxon>Aurantioideae</taxon>
        <taxon>Citrus</taxon>
    </lineage>
</organism>
<dbReference type="AlphaFoldDB" id="A0A067F1I5"/>
<dbReference type="InterPro" id="IPR038375">
    <property type="entry name" value="NDUFAF7_sf"/>
</dbReference>
<keyword evidence="2" id="KW-1185">Reference proteome</keyword>
<dbReference type="Proteomes" id="UP000027120">
    <property type="component" value="Unassembled WGS sequence"/>
</dbReference>
<dbReference type="Gene3D" id="3.40.50.12710">
    <property type="match status" value="1"/>
</dbReference>
<evidence type="ECO:0000313" key="1">
    <source>
        <dbReference type="EMBL" id="KDO61173.1"/>
    </source>
</evidence>
<protein>
    <submittedName>
        <fullName evidence="1">Uncharacterized protein</fullName>
    </submittedName>
</protein>
<dbReference type="STRING" id="2711.A0A067F1I5"/>
<gene>
    <name evidence="1" type="ORF">CISIN_1g0298951mg</name>
</gene>
<name>A0A067F1I5_CITSI</name>
<reference evidence="1 2" key="1">
    <citation type="submission" date="2014-04" db="EMBL/GenBank/DDBJ databases">
        <authorList>
            <consortium name="International Citrus Genome Consortium"/>
            <person name="Gmitter F."/>
            <person name="Chen C."/>
            <person name="Farmerie W."/>
            <person name="Harkins T."/>
            <person name="Desany B."/>
            <person name="Mohiuddin M."/>
            <person name="Kodira C."/>
            <person name="Borodovsky M."/>
            <person name="Lomsadze A."/>
            <person name="Burns P."/>
            <person name="Jenkins J."/>
            <person name="Prochnik S."/>
            <person name="Shu S."/>
            <person name="Chapman J."/>
            <person name="Pitluck S."/>
            <person name="Schmutz J."/>
            <person name="Rokhsar D."/>
        </authorList>
    </citation>
    <scope>NUCLEOTIDE SEQUENCE</scope>
</reference>
<feature type="non-terminal residue" evidence="1">
    <location>
        <position position="82"/>
    </location>
</feature>
<evidence type="ECO:0000313" key="2">
    <source>
        <dbReference type="Proteomes" id="UP000027120"/>
    </source>
</evidence>